<organism evidence="1 2">
    <name type="scientific">Symbiodinium microadriaticum</name>
    <name type="common">Dinoflagellate</name>
    <name type="synonym">Zooxanthella microadriatica</name>
    <dbReference type="NCBI Taxonomy" id="2951"/>
    <lineage>
        <taxon>Eukaryota</taxon>
        <taxon>Sar</taxon>
        <taxon>Alveolata</taxon>
        <taxon>Dinophyceae</taxon>
        <taxon>Suessiales</taxon>
        <taxon>Symbiodiniaceae</taxon>
        <taxon>Symbiodinium</taxon>
    </lineage>
</organism>
<dbReference type="OrthoDB" id="10317417at2759"/>
<protein>
    <submittedName>
        <fullName evidence="1">Uncharacterized protein</fullName>
    </submittedName>
</protein>
<accession>A0A1Q9CXP2</accession>
<sequence>MEPDVPPGLESSESQVGLDVSVLHELLRRQSELISTAGEENMTKLQREWEESLDRVEAKDKLQHWFDDRHWWETESAIEVDLVQTKRKKVRGRRNKAAVGNDTKHEQQVLMDAFDDVCVAHPRTWMWQWTIAWLAVTAPCWNLVNMIGLAMLICLTTRCSSTDKGVLVEGQTVVHTDEGEQEVGDIFMGHAPMVVLWLALRLQQQGVEIIQRQAQWRSGLPRDGPENTGSGDLH</sequence>
<proteinExistence type="predicted"/>
<keyword evidence="2" id="KW-1185">Reference proteome</keyword>
<comment type="caution">
    <text evidence="1">The sequence shown here is derived from an EMBL/GenBank/DDBJ whole genome shotgun (WGS) entry which is preliminary data.</text>
</comment>
<evidence type="ECO:0000313" key="2">
    <source>
        <dbReference type="Proteomes" id="UP000186817"/>
    </source>
</evidence>
<evidence type="ECO:0000313" key="1">
    <source>
        <dbReference type="EMBL" id="OLP87702.1"/>
    </source>
</evidence>
<name>A0A1Q9CXP2_SYMMI</name>
<dbReference type="Proteomes" id="UP000186817">
    <property type="component" value="Unassembled WGS sequence"/>
</dbReference>
<dbReference type="EMBL" id="LSRX01000847">
    <property type="protein sequence ID" value="OLP87702.1"/>
    <property type="molecule type" value="Genomic_DNA"/>
</dbReference>
<reference evidence="1 2" key="1">
    <citation type="submission" date="2016-02" db="EMBL/GenBank/DDBJ databases">
        <title>Genome analysis of coral dinoflagellate symbionts highlights evolutionary adaptations to a symbiotic lifestyle.</title>
        <authorList>
            <person name="Aranda M."/>
            <person name="Li Y."/>
            <person name="Liew Y.J."/>
            <person name="Baumgarten S."/>
            <person name="Simakov O."/>
            <person name="Wilson M."/>
            <person name="Piel J."/>
            <person name="Ashoor H."/>
            <person name="Bougouffa S."/>
            <person name="Bajic V.B."/>
            <person name="Ryu T."/>
            <person name="Ravasi T."/>
            <person name="Bayer T."/>
            <person name="Micklem G."/>
            <person name="Kim H."/>
            <person name="Bhak J."/>
            <person name="Lajeunesse T.C."/>
            <person name="Voolstra C.R."/>
        </authorList>
    </citation>
    <scope>NUCLEOTIDE SEQUENCE [LARGE SCALE GENOMIC DNA]</scope>
    <source>
        <strain evidence="1 2">CCMP2467</strain>
    </source>
</reference>
<dbReference type="AlphaFoldDB" id="A0A1Q9CXP2"/>
<gene>
    <name evidence="1" type="ORF">AK812_SmicGene31058</name>
</gene>